<keyword evidence="2" id="KW-1185">Reference proteome</keyword>
<dbReference type="PANTHER" id="PTHR42877">
    <property type="entry name" value="L-ORNITHINE N(5)-MONOOXYGENASE-RELATED"/>
    <property type="match status" value="1"/>
</dbReference>
<dbReference type="AlphaFoldDB" id="A0A2S5ZYT0"/>
<evidence type="ECO:0000313" key="2">
    <source>
        <dbReference type="Proteomes" id="UP000238356"/>
    </source>
</evidence>
<sequence length="509" mass="55869">MTGANADIREQPAGIPERVRVLVIGAGFGGLGAAIKLLDNGITDFVVLARESDVGGTWQVNTYPGAQVDVPSLLYSYSFAPNPEWTRLYPLQAEIQAYLRRTAERYGVLPYIRFGREVEQCVWDENAQHWVVHTDAGVIHAQFVIAGFGPFSAPSIPEFPGIETFAGTTFHSAHWEHGHDLTGRRVAVIGTGASAVQFVPRIQPQVDHLSVFQRTPIWVMPHPDRPTSPLTRGLWRKVPGAQRSSRQALAVLFESLVPPFAKYPDLLVGLEKSARWNIHRSIADPGLREALTPDYRLGCKRPTFSNTYYPALAASNADVITSGIERIDGTGIITRDGVHHDVDTIIYGTGFRINDHPIGERIIGRDGVSLAQLWAEDPKAYLGTTVSGLPNMFIVLGPNSAPYTSAVVTIEAQLNYIVDALRKADRAGIASIDVKPGVQREFIARIDRQLSRSVWATGGCRSYYIGSTGRIVAFWPGYAAQFAHRTRKLNLDDYHVVRAPASTVSAASR</sequence>
<reference evidence="1 2" key="1">
    <citation type="submission" date="2018-02" db="EMBL/GenBank/DDBJ databases">
        <title>8 Nocardia nova and 1 Nocardia cyriacigeorgica strain used for evolution to TMP-SMX.</title>
        <authorList>
            <person name="Mehta H."/>
            <person name="Weng J."/>
            <person name="Shamoo Y."/>
        </authorList>
    </citation>
    <scope>NUCLEOTIDE SEQUENCE [LARGE SCALE GENOMIC DNA]</scope>
    <source>
        <strain evidence="1 2">BAA2227</strain>
    </source>
</reference>
<keyword evidence="1" id="KW-0503">Monooxygenase</keyword>
<comment type="caution">
    <text evidence="1">The sequence shown here is derived from an EMBL/GenBank/DDBJ whole genome shotgun (WGS) entry which is preliminary data.</text>
</comment>
<name>A0A2S5ZYT0_9NOCA</name>
<dbReference type="EMBL" id="PSZD01000024">
    <property type="protein sequence ID" value="PPJ23427.1"/>
    <property type="molecule type" value="Genomic_DNA"/>
</dbReference>
<proteinExistence type="predicted"/>
<protein>
    <submittedName>
        <fullName evidence="1">Cyclohexanone monooxygenase</fullName>
    </submittedName>
</protein>
<dbReference type="InterPro" id="IPR036188">
    <property type="entry name" value="FAD/NAD-bd_sf"/>
</dbReference>
<dbReference type="GO" id="GO:0004497">
    <property type="term" value="F:monooxygenase activity"/>
    <property type="evidence" value="ECO:0007669"/>
    <property type="project" value="UniProtKB-KW"/>
</dbReference>
<keyword evidence="1" id="KW-0560">Oxidoreductase</keyword>
<dbReference type="Proteomes" id="UP000238356">
    <property type="component" value="Unassembled WGS sequence"/>
</dbReference>
<dbReference type="SUPFAM" id="SSF51905">
    <property type="entry name" value="FAD/NAD(P)-binding domain"/>
    <property type="match status" value="1"/>
</dbReference>
<dbReference type="PANTHER" id="PTHR42877:SF4">
    <property type="entry name" value="FAD_NAD(P)-BINDING DOMAIN-CONTAINING PROTEIN-RELATED"/>
    <property type="match status" value="1"/>
</dbReference>
<organism evidence="1 2">
    <name type="scientific">Nocardia nova</name>
    <dbReference type="NCBI Taxonomy" id="37330"/>
    <lineage>
        <taxon>Bacteria</taxon>
        <taxon>Bacillati</taxon>
        <taxon>Actinomycetota</taxon>
        <taxon>Actinomycetes</taxon>
        <taxon>Mycobacteriales</taxon>
        <taxon>Nocardiaceae</taxon>
        <taxon>Nocardia</taxon>
    </lineage>
</organism>
<dbReference type="Gene3D" id="3.50.50.60">
    <property type="entry name" value="FAD/NAD(P)-binding domain"/>
    <property type="match status" value="2"/>
</dbReference>
<dbReference type="RefSeq" id="WP_104364433.1">
    <property type="nucleotide sequence ID" value="NZ_PSZD01000024.1"/>
</dbReference>
<dbReference type="Pfam" id="PF13738">
    <property type="entry name" value="Pyr_redox_3"/>
    <property type="match status" value="1"/>
</dbReference>
<accession>A0A2S5ZYT0</accession>
<gene>
    <name evidence="1" type="ORF">C5F51_28760</name>
</gene>
<dbReference type="InterPro" id="IPR051209">
    <property type="entry name" value="FAD-bind_Monooxygenase_sf"/>
</dbReference>
<evidence type="ECO:0000313" key="1">
    <source>
        <dbReference type="EMBL" id="PPJ23427.1"/>
    </source>
</evidence>